<comment type="caution">
    <text evidence="2">The sequence shown here is derived from an EMBL/GenBank/DDBJ whole genome shotgun (WGS) entry which is preliminary data.</text>
</comment>
<reference evidence="2 3" key="1">
    <citation type="journal article" date="2021" name="Elife">
        <title>Chloroplast acquisition without the gene transfer in kleptoplastic sea slugs, Plakobranchus ocellatus.</title>
        <authorList>
            <person name="Maeda T."/>
            <person name="Takahashi S."/>
            <person name="Yoshida T."/>
            <person name="Shimamura S."/>
            <person name="Takaki Y."/>
            <person name="Nagai Y."/>
            <person name="Toyoda A."/>
            <person name="Suzuki Y."/>
            <person name="Arimoto A."/>
            <person name="Ishii H."/>
            <person name="Satoh N."/>
            <person name="Nishiyama T."/>
            <person name="Hasebe M."/>
            <person name="Maruyama T."/>
            <person name="Minagawa J."/>
            <person name="Obokata J."/>
            <person name="Shigenobu S."/>
        </authorList>
    </citation>
    <scope>NUCLEOTIDE SEQUENCE [LARGE SCALE GENOMIC DNA]</scope>
</reference>
<name>A0AAV4F8B5_9GAST</name>
<feature type="transmembrane region" description="Helical" evidence="1">
    <location>
        <begin position="33"/>
        <end position="55"/>
    </location>
</feature>
<dbReference type="Proteomes" id="UP000762676">
    <property type="component" value="Unassembled WGS sequence"/>
</dbReference>
<dbReference type="EMBL" id="BMAT01000594">
    <property type="protein sequence ID" value="GFR69071.1"/>
    <property type="molecule type" value="Genomic_DNA"/>
</dbReference>
<dbReference type="AlphaFoldDB" id="A0AAV4F8B5"/>
<keyword evidence="1" id="KW-0812">Transmembrane</keyword>
<proteinExistence type="predicted"/>
<evidence type="ECO:0000313" key="2">
    <source>
        <dbReference type="EMBL" id="GFR69071.1"/>
    </source>
</evidence>
<protein>
    <submittedName>
        <fullName evidence="2">Uncharacterized protein</fullName>
    </submittedName>
</protein>
<evidence type="ECO:0000313" key="3">
    <source>
        <dbReference type="Proteomes" id="UP000762676"/>
    </source>
</evidence>
<evidence type="ECO:0000256" key="1">
    <source>
        <dbReference type="SAM" id="Phobius"/>
    </source>
</evidence>
<gene>
    <name evidence="2" type="ORF">ElyMa_000293500</name>
</gene>
<accession>A0AAV4F8B5</accession>
<keyword evidence="1" id="KW-1133">Transmembrane helix</keyword>
<feature type="non-terminal residue" evidence="2">
    <location>
        <position position="120"/>
    </location>
</feature>
<keyword evidence="3" id="KW-1185">Reference proteome</keyword>
<organism evidence="2 3">
    <name type="scientific">Elysia marginata</name>
    <dbReference type="NCBI Taxonomy" id="1093978"/>
    <lineage>
        <taxon>Eukaryota</taxon>
        <taxon>Metazoa</taxon>
        <taxon>Spiralia</taxon>
        <taxon>Lophotrochozoa</taxon>
        <taxon>Mollusca</taxon>
        <taxon>Gastropoda</taxon>
        <taxon>Heterobranchia</taxon>
        <taxon>Euthyneura</taxon>
        <taxon>Panpulmonata</taxon>
        <taxon>Sacoglossa</taxon>
        <taxon>Placobranchoidea</taxon>
        <taxon>Plakobranchidae</taxon>
        <taxon>Elysia</taxon>
    </lineage>
</organism>
<sequence length="120" mass="12582">MESSRAIHHSVLQCQSDHLLQTRHDGLWCSLRFAAVGAITASIIIIIVIIIIISVPSRGIDCVTSTSCPAVPQARGVHVGLVLSPDPSIIFGTAASLVAVAVQTDGLAENQSFVFTPGTH</sequence>
<keyword evidence="1" id="KW-0472">Membrane</keyword>